<sequence>MRHFSGAVATGFGRGSRQLGTPTANLAAAAAAGAAVAAAPDGVYVGWARLPTRSAGAVLPAVVNVGYNTTYGDVVERVVEAHILVPVSPDFYGEPLRLVLAAFARPEAKFDGLPALIAAIAVDCAVARVACGVAPEGGREAGEGVPAVVAAKDHPFLMEEGA</sequence>
<comment type="caution">
    <text evidence="1">The sequence shown here is derived from an EMBL/GenBank/DDBJ whole genome shotgun (WGS) entry which is preliminary data.</text>
</comment>
<reference evidence="1" key="1">
    <citation type="submission" date="2019-11" db="EMBL/GenBank/DDBJ databases">
        <title>Nori genome reveals adaptations in red seaweeds to the harsh intertidal environment.</title>
        <authorList>
            <person name="Wang D."/>
            <person name="Mao Y."/>
        </authorList>
    </citation>
    <scope>NUCLEOTIDE SEQUENCE</scope>
    <source>
        <tissue evidence="1">Gametophyte</tissue>
    </source>
</reference>
<proteinExistence type="predicted"/>
<gene>
    <name evidence="1" type="ORF">I4F81_008078</name>
</gene>
<evidence type="ECO:0000313" key="2">
    <source>
        <dbReference type="Proteomes" id="UP000798662"/>
    </source>
</evidence>
<organism evidence="1 2">
    <name type="scientific">Pyropia yezoensis</name>
    <name type="common">Susabi-nori</name>
    <name type="synonym">Porphyra yezoensis</name>
    <dbReference type="NCBI Taxonomy" id="2788"/>
    <lineage>
        <taxon>Eukaryota</taxon>
        <taxon>Rhodophyta</taxon>
        <taxon>Bangiophyceae</taxon>
        <taxon>Bangiales</taxon>
        <taxon>Bangiaceae</taxon>
        <taxon>Pyropia</taxon>
    </lineage>
</organism>
<dbReference type="Proteomes" id="UP000798662">
    <property type="component" value="Chromosome 2"/>
</dbReference>
<dbReference type="EMBL" id="CM020619">
    <property type="protein sequence ID" value="KAK1865548.1"/>
    <property type="molecule type" value="Genomic_DNA"/>
</dbReference>
<accession>A0ACC3C711</accession>
<evidence type="ECO:0000313" key="1">
    <source>
        <dbReference type="EMBL" id="KAK1865548.1"/>
    </source>
</evidence>
<protein>
    <submittedName>
        <fullName evidence="1">Uncharacterized protein</fullName>
    </submittedName>
</protein>
<name>A0ACC3C711_PYRYE</name>
<keyword evidence="2" id="KW-1185">Reference proteome</keyword>